<feature type="transmembrane region" description="Helical" evidence="1">
    <location>
        <begin position="127"/>
        <end position="145"/>
    </location>
</feature>
<accession>A0A7H8T3N8</accession>
<keyword evidence="1" id="KW-1133">Transmembrane helix</keyword>
<dbReference type="EMBL" id="CP056041">
    <property type="protein sequence ID" value="QKZ17652.1"/>
    <property type="molecule type" value="Genomic_DNA"/>
</dbReference>
<proteinExistence type="predicted"/>
<sequence>MEPEHRHLATPWAAGLAGVIFAVLMAVAIVLVRVALPQGVEGSDVSIDAGQRDAVRTALELLPFAGIAFLWFMGALREQAGRAEDRFVSTVFLGSGLLFVATLFGAAAAAGTVLAETQQGSPFGRDYAYALLTTYAMRMAAVFILTTSTIGRRLGVLPRPLVVLGFLAGLTLLVVGSDVPWSELVFPGWALLLSLNILWQRRRGTGARPAHST</sequence>
<evidence type="ECO:0000313" key="3">
    <source>
        <dbReference type="Proteomes" id="UP000509418"/>
    </source>
</evidence>
<dbReference type="Proteomes" id="UP000509418">
    <property type="component" value="Chromosome"/>
</dbReference>
<protein>
    <recommendedName>
        <fullName evidence="4">DUF4386 family protein</fullName>
    </recommendedName>
</protein>
<organism evidence="2 3">
    <name type="scientific">Streptomyces chartreusis</name>
    <dbReference type="NCBI Taxonomy" id="1969"/>
    <lineage>
        <taxon>Bacteria</taxon>
        <taxon>Bacillati</taxon>
        <taxon>Actinomycetota</taxon>
        <taxon>Actinomycetes</taxon>
        <taxon>Kitasatosporales</taxon>
        <taxon>Streptomycetaceae</taxon>
        <taxon>Streptomyces</taxon>
    </lineage>
</organism>
<feature type="transmembrane region" description="Helical" evidence="1">
    <location>
        <begin position="87"/>
        <end position="115"/>
    </location>
</feature>
<evidence type="ECO:0000256" key="1">
    <source>
        <dbReference type="SAM" id="Phobius"/>
    </source>
</evidence>
<dbReference type="RefSeq" id="WP_176574884.1">
    <property type="nucleotide sequence ID" value="NZ_CBDRGH010000020.1"/>
</dbReference>
<feature type="transmembrane region" description="Helical" evidence="1">
    <location>
        <begin position="12"/>
        <end position="34"/>
    </location>
</feature>
<name>A0A7H8T3N8_STRCX</name>
<evidence type="ECO:0000313" key="2">
    <source>
        <dbReference type="EMBL" id="QKZ17652.1"/>
    </source>
</evidence>
<evidence type="ECO:0008006" key="4">
    <source>
        <dbReference type="Google" id="ProtNLM"/>
    </source>
</evidence>
<gene>
    <name evidence="2" type="ORF">HUT05_10040</name>
</gene>
<reference evidence="2 3" key="1">
    <citation type="submission" date="2020-06" db="EMBL/GenBank/DDBJ databases">
        <title>Genome mining for natural products.</title>
        <authorList>
            <person name="Zhang B."/>
            <person name="Shi J."/>
            <person name="Ge H."/>
        </authorList>
    </citation>
    <scope>NUCLEOTIDE SEQUENCE [LARGE SCALE GENOMIC DNA]</scope>
    <source>
        <strain evidence="2 3">NA02069</strain>
    </source>
</reference>
<feature type="transmembrane region" description="Helical" evidence="1">
    <location>
        <begin position="157"/>
        <end position="175"/>
    </location>
</feature>
<keyword evidence="1" id="KW-0472">Membrane</keyword>
<feature type="transmembrane region" description="Helical" evidence="1">
    <location>
        <begin position="54"/>
        <end position="75"/>
    </location>
</feature>
<keyword evidence="1" id="KW-0812">Transmembrane</keyword>
<feature type="transmembrane region" description="Helical" evidence="1">
    <location>
        <begin position="181"/>
        <end position="199"/>
    </location>
</feature>
<keyword evidence="3" id="KW-1185">Reference proteome</keyword>
<dbReference type="AlphaFoldDB" id="A0A7H8T3N8"/>